<dbReference type="EMBL" id="CAUYUJ010008291">
    <property type="protein sequence ID" value="CAK0823479.1"/>
    <property type="molecule type" value="Genomic_DNA"/>
</dbReference>
<gene>
    <name evidence="2" type="ORF">PCOR1329_LOCUS24173</name>
</gene>
<feature type="region of interest" description="Disordered" evidence="1">
    <location>
        <begin position="1"/>
        <end position="80"/>
    </location>
</feature>
<accession>A0ABN9RVU4</accession>
<dbReference type="Proteomes" id="UP001189429">
    <property type="component" value="Unassembled WGS sequence"/>
</dbReference>
<keyword evidence="3" id="KW-1185">Reference proteome</keyword>
<proteinExistence type="predicted"/>
<evidence type="ECO:0000313" key="3">
    <source>
        <dbReference type="Proteomes" id="UP001189429"/>
    </source>
</evidence>
<evidence type="ECO:0008006" key="4">
    <source>
        <dbReference type="Google" id="ProtNLM"/>
    </source>
</evidence>
<protein>
    <recommendedName>
        <fullName evidence="4">Subtilisin</fullName>
    </recommendedName>
</protein>
<evidence type="ECO:0000313" key="2">
    <source>
        <dbReference type="EMBL" id="CAK0823479.1"/>
    </source>
</evidence>
<reference evidence="2" key="1">
    <citation type="submission" date="2023-10" db="EMBL/GenBank/DDBJ databases">
        <authorList>
            <person name="Chen Y."/>
            <person name="Shah S."/>
            <person name="Dougan E. K."/>
            <person name="Thang M."/>
            <person name="Chan C."/>
        </authorList>
    </citation>
    <scope>NUCLEOTIDE SEQUENCE [LARGE SCALE GENOMIC DNA]</scope>
</reference>
<evidence type="ECO:0000256" key="1">
    <source>
        <dbReference type="SAM" id="MobiDB-lite"/>
    </source>
</evidence>
<feature type="compositionally biased region" description="Basic and acidic residues" evidence="1">
    <location>
        <begin position="20"/>
        <end position="50"/>
    </location>
</feature>
<name>A0ABN9RVU4_9DINO</name>
<organism evidence="2 3">
    <name type="scientific">Prorocentrum cordatum</name>
    <dbReference type="NCBI Taxonomy" id="2364126"/>
    <lineage>
        <taxon>Eukaryota</taxon>
        <taxon>Sar</taxon>
        <taxon>Alveolata</taxon>
        <taxon>Dinophyceae</taxon>
        <taxon>Prorocentrales</taxon>
        <taxon>Prorocentraceae</taxon>
        <taxon>Prorocentrum</taxon>
    </lineage>
</organism>
<sequence>MCPRGAPGCGRSSSGHGVKRYAERDGEGGSRRRKEESVRGELEGRSESKPRRAGPIAEREHGPDGRTTWATAGTREHGWPNARLVGGFDWPDHSWASSWVHDGGGDQP</sequence>
<comment type="caution">
    <text evidence="2">The sequence shown here is derived from an EMBL/GenBank/DDBJ whole genome shotgun (WGS) entry which is preliminary data.</text>
</comment>